<comment type="caution">
    <text evidence="1">The sequence shown here is derived from an EMBL/GenBank/DDBJ whole genome shotgun (WGS) entry which is preliminary data.</text>
</comment>
<proteinExistence type="predicted"/>
<sequence length="95" mass="10792">WPYHGHAPFQPFPAVLHFDFCPTLHIIVSSYEFWRTAAKHTQTDATGPWQLPAGPRRRMHRVYDQIPRLPAGEARQRPAVQAAVQGVPRVSDAKV</sequence>
<evidence type="ECO:0000313" key="1">
    <source>
        <dbReference type="EMBL" id="KAJ1938697.1"/>
    </source>
</evidence>
<accession>A0ACC1J609</accession>
<gene>
    <name evidence="1" type="ORF">FBU59_004358</name>
</gene>
<name>A0ACC1J609_9FUNG</name>
<feature type="non-terminal residue" evidence="1">
    <location>
        <position position="1"/>
    </location>
</feature>
<feature type="non-terminal residue" evidence="1">
    <location>
        <position position="95"/>
    </location>
</feature>
<keyword evidence="2" id="KW-1185">Reference proteome</keyword>
<protein>
    <submittedName>
        <fullName evidence="1">Uncharacterized protein</fullName>
    </submittedName>
</protein>
<dbReference type="Proteomes" id="UP001150603">
    <property type="component" value="Unassembled WGS sequence"/>
</dbReference>
<dbReference type="EMBL" id="JANBPW010003085">
    <property type="protein sequence ID" value="KAJ1938697.1"/>
    <property type="molecule type" value="Genomic_DNA"/>
</dbReference>
<evidence type="ECO:0000313" key="2">
    <source>
        <dbReference type="Proteomes" id="UP001150603"/>
    </source>
</evidence>
<reference evidence="1" key="1">
    <citation type="submission" date="2022-07" db="EMBL/GenBank/DDBJ databases">
        <title>Phylogenomic reconstructions and comparative analyses of Kickxellomycotina fungi.</title>
        <authorList>
            <person name="Reynolds N.K."/>
            <person name="Stajich J.E."/>
            <person name="Barry K."/>
            <person name="Grigoriev I.V."/>
            <person name="Crous P."/>
            <person name="Smith M.E."/>
        </authorList>
    </citation>
    <scope>NUCLEOTIDE SEQUENCE</scope>
    <source>
        <strain evidence="1">NRRL 5244</strain>
    </source>
</reference>
<organism evidence="1 2">
    <name type="scientific">Linderina macrospora</name>
    <dbReference type="NCBI Taxonomy" id="4868"/>
    <lineage>
        <taxon>Eukaryota</taxon>
        <taxon>Fungi</taxon>
        <taxon>Fungi incertae sedis</taxon>
        <taxon>Zoopagomycota</taxon>
        <taxon>Kickxellomycotina</taxon>
        <taxon>Kickxellomycetes</taxon>
        <taxon>Kickxellales</taxon>
        <taxon>Kickxellaceae</taxon>
        <taxon>Linderina</taxon>
    </lineage>
</organism>